<organism evidence="1 2">
    <name type="scientific">Elysia chlorotica</name>
    <name type="common">Eastern emerald elysia</name>
    <name type="synonym">Sea slug</name>
    <dbReference type="NCBI Taxonomy" id="188477"/>
    <lineage>
        <taxon>Eukaryota</taxon>
        <taxon>Metazoa</taxon>
        <taxon>Spiralia</taxon>
        <taxon>Lophotrochozoa</taxon>
        <taxon>Mollusca</taxon>
        <taxon>Gastropoda</taxon>
        <taxon>Heterobranchia</taxon>
        <taxon>Euthyneura</taxon>
        <taxon>Panpulmonata</taxon>
        <taxon>Sacoglossa</taxon>
        <taxon>Placobranchoidea</taxon>
        <taxon>Plakobranchidae</taxon>
        <taxon>Elysia</taxon>
    </lineage>
</organism>
<evidence type="ECO:0000313" key="1">
    <source>
        <dbReference type="EMBL" id="RUS88198.1"/>
    </source>
</evidence>
<dbReference type="EMBL" id="RQTK01000090">
    <property type="protein sequence ID" value="RUS88198.1"/>
    <property type="molecule type" value="Genomic_DNA"/>
</dbReference>
<name>A0A433U366_ELYCH</name>
<dbReference type="AlphaFoldDB" id="A0A433U366"/>
<evidence type="ECO:0000313" key="2">
    <source>
        <dbReference type="Proteomes" id="UP000271974"/>
    </source>
</evidence>
<proteinExistence type="predicted"/>
<comment type="caution">
    <text evidence="1">The sequence shown here is derived from an EMBL/GenBank/DDBJ whole genome shotgun (WGS) entry which is preliminary data.</text>
</comment>
<reference evidence="1 2" key="1">
    <citation type="submission" date="2019-01" db="EMBL/GenBank/DDBJ databases">
        <title>A draft genome assembly of the solar-powered sea slug Elysia chlorotica.</title>
        <authorList>
            <person name="Cai H."/>
            <person name="Li Q."/>
            <person name="Fang X."/>
            <person name="Li J."/>
            <person name="Curtis N.E."/>
            <person name="Altenburger A."/>
            <person name="Shibata T."/>
            <person name="Feng M."/>
            <person name="Maeda T."/>
            <person name="Schwartz J.A."/>
            <person name="Shigenobu S."/>
            <person name="Lundholm N."/>
            <person name="Nishiyama T."/>
            <person name="Yang H."/>
            <person name="Hasebe M."/>
            <person name="Li S."/>
            <person name="Pierce S.K."/>
            <person name="Wang J."/>
        </authorList>
    </citation>
    <scope>NUCLEOTIDE SEQUENCE [LARGE SCALE GENOMIC DNA]</scope>
    <source>
        <strain evidence="1">EC2010</strain>
        <tissue evidence="1">Whole organism of an adult</tissue>
    </source>
</reference>
<protein>
    <submittedName>
        <fullName evidence="1">Uncharacterized protein</fullName>
    </submittedName>
</protein>
<dbReference type="OrthoDB" id="6286564at2759"/>
<accession>A0A433U366</accession>
<dbReference type="Proteomes" id="UP000271974">
    <property type="component" value="Unassembled WGS sequence"/>
</dbReference>
<keyword evidence="2" id="KW-1185">Reference proteome</keyword>
<sequence length="105" mass="11958">MVVSILVLFITIVSMMNCFKAASAMVLGAMLFSALLIQVSQASVVRPYRSQRSDNVAEEVARRAFEIIKLLRYNQQDWTEVSKRNPGTADTLYNFPMLDKIGRRR</sequence>
<gene>
    <name evidence="1" type="ORF">EGW08_004030</name>
</gene>